<dbReference type="Proteomes" id="UP000004664">
    <property type="component" value="Unassembled WGS sequence"/>
</dbReference>
<dbReference type="STRING" id="697282.Mettu_3123"/>
<dbReference type="HOGENOM" id="CLU_3272713_0_0_6"/>
<organism evidence="1 2">
    <name type="scientific">Methylobacter tundripaludum (strain ATCC BAA-1195 / DSM 17260 / SV96)</name>
    <dbReference type="NCBI Taxonomy" id="697282"/>
    <lineage>
        <taxon>Bacteria</taxon>
        <taxon>Pseudomonadati</taxon>
        <taxon>Pseudomonadota</taxon>
        <taxon>Gammaproteobacteria</taxon>
        <taxon>Methylococcales</taxon>
        <taxon>Methylococcaceae</taxon>
        <taxon>Methylobacter</taxon>
    </lineage>
</organism>
<reference evidence="1 2" key="1">
    <citation type="submission" date="2011-06" db="EMBL/GenBank/DDBJ databases">
        <title>Genomic sequence of Methylobacter tundripaludum SV96.</title>
        <authorList>
            <consortium name="US DOE Joint Genome Institute"/>
            <person name="Lucas S."/>
            <person name="Han J."/>
            <person name="Lapidus A."/>
            <person name="Cheng J.-F."/>
            <person name="Goodwin L."/>
            <person name="Pitluck S."/>
            <person name="Held B."/>
            <person name="Detter J.C."/>
            <person name="Han C."/>
            <person name="Tapia R."/>
            <person name="Land M."/>
            <person name="Hauser L."/>
            <person name="Kyrpides N."/>
            <person name="Ivanova N."/>
            <person name="Ovchinnikova G."/>
            <person name="Pagani I."/>
            <person name="Klotz M.G."/>
            <person name="Dispirito A.A."/>
            <person name="Murrell J.C."/>
            <person name="Dunfield P."/>
            <person name="Kalyuzhnaya M.G."/>
            <person name="Svenning M."/>
            <person name="Trotsenko Y.A."/>
            <person name="Stein L.Y."/>
            <person name="Woyke T."/>
        </authorList>
    </citation>
    <scope>NUCLEOTIDE SEQUENCE [LARGE SCALE GENOMIC DNA]</scope>
    <source>
        <strain evidence="2">ATCC BAA-1195 / DSM 17260 / SV96</strain>
    </source>
</reference>
<gene>
    <name evidence="1" type="ORF">Mettu_3123</name>
</gene>
<name>G3IY77_METTV</name>
<sequence>MAMVVFCVDPFAGSMYASLVIDTAKLYKQWNWVINNILSSD</sequence>
<dbReference type="EMBL" id="JH109153">
    <property type="protein sequence ID" value="EGW19999.1"/>
    <property type="molecule type" value="Genomic_DNA"/>
</dbReference>
<dbReference type="AlphaFoldDB" id="G3IY77"/>
<evidence type="ECO:0000313" key="1">
    <source>
        <dbReference type="EMBL" id="EGW19999.1"/>
    </source>
</evidence>
<accession>G3IY77</accession>
<evidence type="ECO:0000313" key="2">
    <source>
        <dbReference type="Proteomes" id="UP000004664"/>
    </source>
</evidence>
<proteinExistence type="predicted"/>
<keyword evidence="2" id="KW-1185">Reference proteome</keyword>
<protein>
    <submittedName>
        <fullName evidence="1">Uncharacterized protein</fullName>
    </submittedName>
</protein>